<dbReference type="CDD" id="cd17242">
    <property type="entry name" value="MobM_relaxase"/>
    <property type="match status" value="1"/>
</dbReference>
<dbReference type="KEGG" id="cser:CCO03_13530"/>
<dbReference type="Proteomes" id="UP000196138">
    <property type="component" value="Chromosome"/>
</dbReference>
<dbReference type="Gene3D" id="3.30.930.30">
    <property type="match status" value="1"/>
</dbReference>
<protein>
    <recommendedName>
        <fullName evidence="3">Plasmid recombination enzyme</fullName>
    </recommendedName>
</protein>
<dbReference type="AlphaFoldDB" id="A0A1Y0EPK5"/>
<evidence type="ECO:0000313" key="1">
    <source>
        <dbReference type="EMBL" id="ARU05567.1"/>
    </source>
</evidence>
<name>A0A1Y0EPK5_9BURK</name>
<evidence type="ECO:0000313" key="2">
    <source>
        <dbReference type="Proteomes" id="UP000196138"/>
    </source>
</evidence>
<dbReference type="InterPro" id="IPR001668">
    <property type="entry name" value="Mob_Pre"/>
</dbReference>
<proteinExistence type="predicted"/>
<accession>A0A1Y0EPK5</accession>
<sequence>MKSPAMCFLGKSIGLSRCGNRKPQSLLAAAQHNLRELPSGPLRSFNPATEPNRVLAGPSRACEVVEQAERLKQACDNAQRFKRRDHCQAIEFVISVPSWSGIDVMGYFEASLAWLRQRMALPVLSAVVHHDEEHPHMHILLSPARDGRYMGSAPINKANMQQLRAAFSSEVAVRHGLRHLAPKMAPGAKRAAADWVLSHLRRLDLPSRHELIWPLIDEQVRRDPVPLVELFEGGVAERLAHTNSSCVGIEGGQSNGEINLTGLSNALGNATRSLCDFECFNDVVRESKAIVTQTANRLEA</sequence>
<organism evidence="1 2">
    <name type="scientific">Comamonas serinivorans</name>
    <dbReference type="NCBI Taxonomy" id="1082851"/>
    <lineage>
        <taxon>Bacteria</taxon>
        <taxon>Pseudomonadati</taxon>
        <taxon>Pseudomonadota</taxon>
        <taxon>Betaproteobacteria</taxon>
        <taxon>Burkholderiales</taxon>
        <taxon>Comamonadaceae</taxon>
        <taxon>Comamonas</taxon>
    </lineage>
</organism>
<reference evidence="1 2" key="1">
    <citation type="submission" date="2017-05" db="EMBL/GenBank/DDBJ databases">
        <authorList>
            <person name="Song R."/>
            <person name="Chenine A.L."/>
            <person name="Ruprecht R.M."/>
        </authorList>
    </citation>
    <scope>NUCLEOTIDE SEQUENCE [LARGE SCALE GENOMIC DNA]</scope>
    <source>
        <strain evidence="1 2">DSM 26136</strain>
    </source>
</reference>
<dbReference type="EMBL" id="CP021455">
    <property type="protein sequence ID" value="ARU05567.1"/>
    <property type="molecule type" value="Genomic_DNA"/>
</dbReference>
<dbReference type="GO" id="GO:0003677">
    <property type="term" value="F:DNA binding"/>
    <property type="evidence" value="ECO:0007669"/>
    <property type="project" value="InterPro"/>
</dbReference>
<dbReference type="RefSeq" id="WP_087281862.1">
    <property type="nucleotide sequence ID" value="NZ_CP021455.1"/>
</dbReference>
<dbReference type="GO" id="GO:0006310">
    <property type="term" value="P:DNA recombination"/>
    <property type="evidence" value="ECO:0007669"/>
    <property type="project" value="InterPro"/>
</dbReference>
<evidence type="ECO:0008006" key="3">
    <source>
        <dbReference type="Google" id="ProtNLM"/>
    </source>
</evidence>
<dbReference type="OrthoDB" id="8536512at2"/>
<keyword evidence="2" id="KW-1185">Reference proteome</keyword>
<gene>
    <name evidence="1" type="ORF">CCO03_13530</name>
</gene>
<dbReference type="Pfam" id="PF01076">
    <property type="entry name" value="Mob_Pre"/>
    <property type="match status" value="1"/>
</dbReference>